<proteinExistence type="predicted"/>
<dbReference type="EMBL" id="VSSQ01001020">
    <property type="protein sequence ID" value="MPM04223.1"/>
    <property type="molecule type" value="Genomic_DNA"/>
</dbReference>
<accession>A0A644WPJ2</accession>
<comment type="caution">
    <text evidence="1">The sequence shown here is derived from an EMBL/GenBank/DDBJ whole genome shotgun (WGS) entry which is preliminary data.</text>
</comment>
<dbReference type="NCBIfam" id="NF033441">
    <property type="entry name" value="BREX_BrxC"/>
    <property type="match status" value="1"/>
</dbReference>
<protein>
    <recommendedName>
        <fullName evidence="2">BREX system P-loop protein BrxC</fullName>
    </recommendedName>
</protein>
<dbReference type="AlphaFoldDB" id="A0A644WPJ2"/>
<evidence type="ECO:0008006" key="2">
    <source>
        <dbReference type="Google" id="ProtNLM"/>
    </source>
</evidence>
<reference evidence="1" key="1">
    <citation type="submission" date="2019-08" db="EMBL/GenBank/DDBJ databases">
        <authorList>
            <person name="Kucharzyk K."/>
            <person name="Murdoch R.W."/>
            <person name="Higgins S."/>
            <person name="Loffler F."/>
        </authorList>
    </citation>
    <scope>NUCLEOTIDE SEQUENCE</scope>
</reference>
<dbReference type="InterPro" id="IPR027417">
    <property type="entry name" value="P-loop_NTPase"/>
</dbReference>
<evidence type="ECO:0000313" key="1">
    <source>
        <dbReference type="EMBL" id="MPM04223.1"/>
    </source>
</evidence>
<dbReference type="InterPro" id="IPR047679">
    <property type="entry name" value="BREX_BrxC"/>
</dbReference>
<gene>
    <name evidence="1" type="ORF">SDC9_50496</name>
</gene>
<name>A0A644WPJ2_9ZZZZ</name>
<dbReference type="SUPFAM" id="SSF52540">
    <property type="entry name" value="P-loop containing nucleoside triphosphate hydrolases"/>
    <property type="match status" value="1"/>
</dbReference>
<sequence length="1146" mass="127712">MMKNRDVYQKDPAARKLINEGVASVNEEKTKEALAVLRYELETFVCSGQYEKGMFHILETYLKNVDQAQQPAVWVSGFYGSGKSHLVKMLRALWVDMEFEDGATARGIANLPLNIRDSLKELSTKAKRYGGLHAASGTLGAGASGSVRLALLRIVFKSAGLPEQYPVARFVMWLRHSGLYEQVRGCVEKSGLDWNEELDNLHVAEGLHDALVQTSPKIFPSSASCVETLNNLYPYVQDISNDDMIKAFRQALSKDEKFPLTLVVLDEVQQYIGGDSQRSLDVQEAVEACCRSFGGRLLFIGTGQTAVTGTSHLKKLEGRFTIRVELSDSDVDAVIRQVILAKKPEAKQPLEGILQNNLGEISRHLEGTSLRHRQEDVSRFPQDYPILPVRRRFWEHTLRVLDRTGTDSQLRNQLSMVHKAIQTNLDDPLGHVVPADFLFFDSADKLLQSRILPRKVHEKTMTWSTGTEEEKLTARACGLVFLVNKLGGQNSDVGIRATADTIADLLVEDMEKGSSSLRGRLPALLDACGLLMKVEDEYRIQTEESAAWNDEFLSQCSVLSNEPHRIESERNERLRKKFGTLVRPLVLNQGESKVAREIHPVFGSSLPEDWATRMYVWVRDGWSADENSVRADARQAGSQSPTVFVYVPRRSADELRRHLIEYKAACATLDKRGVPNNPEGAEARAAMETLRQSAEIKMDALLEEAFSGARVFQGGGNEILGNDLQEMVMEAGRNALLRLYPQFGVADSSGWAKVYEKAREGAPDALKSVGYEGEPARNPVCSAILGFLGSGKKGSDIRSRFESPPWGWSRDAVDGGLQALLVAGLILARDEQGRLADPRELERKAIGKMAFRVESATVTTSQRVMIRKLMLKAGVSAKPGEESDHAEEFLEKLLELAGRAGGEPPQPVRPDTSSIEEMRRTAGNERLLALFNRREDLSDCIDNWTGLARRVAERLPRWNVLKRLAVHSSKLPDADAILAQVQTIERERQLLEEPDPITPLAANITQLLRDELNSLDGQYASLFEQGMGRLEQDPNWRELEPDERLRLLSHYSLDESNRPAVNVQSTEGVLETLEGCSLPSFADRVAAMSGRFDNVLKRAAELCQPEVQFIQVPRRTLKTEEEIDAWAAEMTERLKTALKQGPVALG</sequence>
<organism evidence="1">
    <name type="scientific">bioreactor metagenome</name>
    <dbReference type="NCBI Taxonomy" id="1076179"/>
    <lineage>
        <taxon>unclassified sequences</taxon>
        <taxon>metagenomes</taxon>
        <taxon>ecological metagenomes</taxon>
    </lineage>
</organism>